<keyword evidence="6" id="KW-0560">Oxidoreductase</keyword>
<dbReference type="InterPro" id="IPR052530">
    <property type="entry name" value="NAD(P)H_nitroreductase"/>
</dbReference>
<evidence type="ECO:0000313" key="9">
    <source>
        <dbReference type="EMBL" id="KAJ0394453.1"/>
    </source>
</evidence>
<evidence type="ECO:0000256" key="1">
    <source>
        <dbReference type="ARBA" id="ARBA00001917"/>
    </source>
</evidence>
<reference evidence="9" key="1">
    <citation type="submission" date="2021-12" db="EMBL/GenBank/DDBJ databases">
        <title>Prjna785345.</title>
        <authorList>
            <person name="Rujirawat T."/>
            <person name="Krajaejun T."/>
        </authorList>
    </citation>
    <scope>NUCLEOTIDE SEQUENCE</scope>
    <source>
        <strain evidence="9">Pi057C3</strain>
    </source>
</reference>
<keyword evidence="3" id="KW-0285">Flavoprotein</keyword>
<keyword evidence="5" id="KW-0521">NADP</keyword>
<evidence type="ECO:0000256" key="5">
    <source>
        <dbReference type="ARBA" id="ARBA00022857"/>
    </source>
</evidence>
<dbReference type="Proteomes" id="UP001209570">
    <property type="component" value="Unassembled WGS sequence"/>
</dbReference>
<dbReference type="Gene3D" id="3.40.109.10">
    <property type="entry name" value="NADH Oxidase"/>
    <property type="match status" value="1"/>
</dbReference>
<protein>
    <recommendedName>
        <fullName evidence="8">Nitroreductase domain-containing protein</fullName>
    </recommendedName>
</protein>
<gene>
    <name evidence="9" type="ORF">P43SY_010311</name>
</gene>
<comment type="similarity">
    <text evidence="2">Belongs to the nitroreductase family.</text>
</comment>
<evidence type="ECO:0000256" key="7">
    <source>
        <dbReference type="ARBA" id="ARBA00023027"/>
    </source>
</evidence>
<keyword evidence="4" id="KW-0288">FMN</keyword>
<keyword evidence="10" id="KW-1185">Reference proteome</keyword>
<dbReference type="EMBL" id="JAKCXM010000409">
    <property type="protein sequence ID" value="KAJ0394453.1"/>
    <property type="molecule type" value="Genomic_DNA"/>
</dbReference>
<evidence type="ECO:0000259" key="8">
    <source>
        <dbReference type="Pfam" id="PF00881"/>
    </source>
</evidence>
<evidence type="ECO:0000256" key="4">
    <source>
        <dbReference type="ARBA" id="ARBA00022643"/>
    </source>
</evidence>
<dbReference type="InterPro" id="IPR029479">
    <property type="entry name" value="Nitroreductase"/>
</dbReference>
<dbReference type="GO" id="GO:0016491">
    <property type="term" value="F:oxidoreductase activity"/>
    <property type="evidence" value="ECO:0007669"/>
    <property type="project" value="UniProtKB-KW"/>
</dbReference>
<dbReference type="SUPFAM" id="SSF55469">
    <property type="entry name" value="FMN-dependent nitroreductase-like"/>
    <property type="match status" value="1"/>
</dbReference>
<name>A0AAD5Q3J9_PYTIN</name>
<feature type="domain" description="Nitroreductase" evidence="8">
    <location>
        <begin position="43"/>
        <end position="204"/>
    </location>
</feature>
<evidence type="ECO:0000256" key="3">
    <source>
        <dbReference type="ARBA" id="ARBA00022630"/>
    </source>
</evidence>
<evidence type="ECO:0000313" key="10">
    <source>
        <dbReference type="Proteomes" id="UP001209570"/>
    </source>
</evidence>
<dbReference type="CDD" id="cd02135">
    <property type="entry name" value="YdjA-like"/>
    <property type="match status" value="1"/>
</dbReference>
<accession>A0AAD5Q3J9</accession>
<comment type="cofactor">
    <cofactor evidence="1">
        <name>FMN</name>
        <dbReference type="ChEBI" id="CHEBI:58210"/>
    </cofactor>
</comment>
<dbReference type="InterPro" id="IPR000415">
    <property type="entry name" value="Nitroreductase-like"/>
</dbReference>
<dbReference type="PANTHER" id="PTHR43821">
    <property type="entry name" value="NAD(P)H NITROREDUCTASE YDJA-RELATED"/>
    <property type="match status" value="1"/>
</dbReference>
<organism evidence="9 10">
    <name type="scientific">Pythium insidiosum</name>
    <name type="common">Pythiosis disease agent</name>
    <dbReference type="NCBI Taxonomy" id="114742"/>
    <lineage>
        <taxon>Eukaryota</taxon>
        <taxon>Sar</taxon>
        <taxon>Stramenopiles</taxon>
        <taxon>Oomycota</taxon>
        <taxon>Peronosporomycetes</taxon>
        <taxon>Pythiales</taxon>
        <taxon>Pythiaceae</taxon>
        <taxon>Pythium</taxon>
    </lineage>
</organism>
<comment type="caution">
    <text evidence="9">The sequence shown here is derived from an EMBL/GenBank/DDBJ whole genome shotgun (WGS) entry which is preliminary data.</text>
</comment>
<dbReference type="PANTHER" id="PTHR43821:SF1">
    <property type="entry name" value="NAD(P)H NITROREDUCTASE YDJA-RELATED"/>
    <property type="match status" value="1"/>
</dbReference>
<dbReference type="InterPro" id="IPR026021">
    <property type="entry name" value="YdjA-like"/>
</dbReference>
<sequence>MMQSSSSLSLALVAAGAAAASALVTLALVQKKRKTWTAEELVAYRRSIFPDSYDPEQTVPKDVLEKMLESANWAPTHGRSEPWRFIIFSTPEAKLRLGEFEAELYKRMCPADKFIQKKYEKKVKSKLASSYVIAICMKRQESERLPELDEICSVACAVQNMHLVATDYGVGAYWSSGGPLFSDEMKEFLGLGEKDKCLGLFYVGVPKGEHPKGARKPMAAKVSWVEK</sequence>
<dbReference type="Pfam" id="PF00881">
    <property type="entry name" value="Nitroreductase"/>
    <property type="match status" value="1"/>
</dbReference>
<dbReference type="AlphaFoldDB" id="A0AAD5Q3J9"/>
<evidence type="ECO:0000256" key="6">
    <source>
        <dbReference type="ARBA" id="ARBA00023002"/>
    </source>
</evidence>
<evidence type="ECO:0000256" key="2">
    <source>
        <dbReference type="ARBA" id="ARBA00007118"/>
    </source>
</evidence>
<dbReference type="PIRSF" id="PIRSF000232">
    <property type="entry name" value="YdjA"/>
    <property type="match status" value="1"/>
</dbReference>
<proteinExistence type="inferred from homology"/>
<keyword evidence="7" id="KW-0520">NAD</keyword>